<name>A0ABZ1KWY2_STRAH</name>
<sequence>MFPHVGPDGRTRRREGREPVRLLEVARATAAGAEEAPEHSRAAARTRWTCRDEFGVESRRAGALVLVGHPGGHPDVPENEVDEALRTFSPHVTRVEVLTCKELPDNAERSLAADIESA</sequence>
<gene>
    <name evidence="2" type="ORF">OG350_29710</name>
</gene>
<dbReference type="GeneID" id="97284700"/>
<feature type="region of interest" description="Disordered" evidence="1">
    <location>
        <begin position="1"/>
        <end position="21"/>
    </location>
</feature>
<dbReference type="EMBL" id="CP108164">
    <property type="protein sequence ID" value="WTQ84224.1"/>
    <property type="molecule type" value="Genomic_DNA"/>
</dbReference>
<dbReference type="Proteomes" id="UP001622557">
    <property type="component" value="Chromosome"/>
</dbReference>
<reference evidence="2 3" key="1">
    <citation type="submission" date="2022-10" db="EMBL/GenBank/DDBJ databases">
        <title>The complete genomes of actinobacterial strains from the NBC collection.</title>
        <authorList>
            <person name="Joergensen T.S."/>
            <person name="Alvarez Arevalo M."/>
            <person name="Sterndorff E.B."/>
            <person name="Faurdal D."/>
            <person name="Vuksanovic O."/>
            <person name="Mourched A.-S."/>
            <person name="Charusanti P."/>
            <person name="Shaw S."/>
            <person name="Blin K."/>
            <person name="Weber T."/>
        </authorList>
    </citation>
    <scope>NUCLEOTIDE SEQUENCE [LARGE SCALE GENOMIC DNA]</scope>
    <source>
        <strain evidence="2 3">NBC_00156</strain>
    </source>
</reference>
<evidence type="ECO:0000313" key="2">
    <source>
        <dbReference type="EMBL" id="WTQ84224.1"/>
    </source>
</evidence>
<dbReference type="RefSeq" id="WP_405451571.1">
    <property type="nucleotide sequence ID" value="NZ_CP108164.1"/>
</dbReference>
<keyword evidence="3" id="KW-1185">Reference proteome</keyword>
<accession>A0ABZ1KWY2</accession>
<organism evidence="2 3">
    <name type="scientific">Streptomyces achromogenes</name>
    <dbReference type="NCBI Taxonomy" id="67255"/>
    <lineage>
        <taxon>Bacteria</taxon>
        <taxon>Bacillati</taxon>
        <taxon>Actinomycetota</taxon>
        <taxon>Actinomycetes</taxon>
        <taxon>Kitasatosporales</taxon>
        <taxon>Streptomycetaceae</taxon>
        <taxon>Streptomyces</taxon>
    </lineage>
</organism>
<evidence type="ECO:0000313" key="3">
    <source>
        <dbReference type="Proteomes" id="UP001622557"/>
    </source>
</evidence>
<proteinExistence type="predicted"/>
<feature type="compositionally biased region" description="Basic and acidic residues" evidence="1">
    <location>
        <begin position="7"/>
        <end position="21"/>
    </location>
</feature>
<protein>
    <submittedName>
        <fullName evidence="2">Uncharacterized protein</fullName>
    </submittedName>
</protein>
<evidence type="ECO:0000256" key="1">
    <source>
        <dbReference type="SAM" id="MobiDB-lite"/>
    </source>
</evidence>